<feature type="region of interest" description="Disordered" evidence="1">
    <location>
        <begin position="1"/>
        <end position="57"/>
    </location>
</feature>
<feature type="compositionally biased region" description="Basic residues" evidence="1">
    <location>
        <begin position="23"/>
        <end position="33"/>
    </location>
</feature>
<reference evidence="3" key="1">
    <citation type="submission" date="2016-09" db="EMBL/GenBank/DDBJ databases">
        <authorList>
            <person name="Guldener U."/>
        </authorList>
    </citation>
    <scope>NUCLEOTIDE SEQUENCE [LARGE SCALE GENOMIC DNA]</scope>
    <source>
        <strain evidence="3">V64-1</strain>
    </source>
</reference>
<proteinExistence type="predicted"/>
<evidence type="ECO:0000256" key="1">
    <source>
        <dbReference type="SAM" id="MobiDB-lite"/>
    </source>
</evidence>
<name>A0A2H3TRF2_FUSOX</name>
<sequence length="459" mass="52330">MASILNKAKRKATNTDDDDQRRDRRRKKQTHGLKPREAGSYNQRPLPGGVPADLALPPLNLKQDKTLHPDLCFQSKNPSSHLDQGNSPISPISDITMNDHDVSFATTSTQRSKIPLGVDRDQIYSNPTGSSTVGYHSSATPANHTYYFGGKRAKVTCDGQHFKLEIGSDQNLKRFGTDHSSTSTQHVYQIDDMNMKVESDGHELTMTTSANQETVVNADTELPGSASQLLQSTTNQNGQQERNLFCHGSIFEIRGQLEFESVYCHLTIVDRHEFRDHIEKEVEIGREPYIHLDLDRTPGVRYTQQISNLFYLIRDYEGVELDAVLDTRIMNKNQYTMPIMLNVYGPKTDGHKIREVFKSYNTILFKPMHVPPKFGHGVPCSEDRGKLFFYCRQLCLLAVLNYESITKQNEWNYRWKQRTWQKKDWDNLGAKVKELTKDAVQFPSAIDASKDWGSSLLEI</sequence>
<feature type="region of interest" description="Disordered" evidence="1">
    <location>
        <begin position="70"/>
        <end position="94"/>
    </location>
</feature>
<dbReference type="OrthoDB" id="5011227at2759"/>
<feature type="compositionally biased region" description="Polar residues" evidence="1">
    <location>
        <begin position="74"/>
        <end position="94"/>
    </location>
</feature>
<evidence type="ECO:0000313" key="2">
    <source>
        <dbReference type="EMBL" id="SCO91203.1"/>
    </source>
</evidence>
<gene>
    <name evidence="2" type="ORF">FRV6_15331</name>
</gene>
<dbReference type="Proteomes" id="UP000219369">
    <property type="component" value="Unassembled WGS sequence"/>
</dbReference>
<accession>A0A2H3TRF2</accession>
<evidence type="ECO:0000313" key="3">
    <source>
        <dbReference type="Proteomes" id="UP000219369"/>
    </source>
</evidence>
<protein>
    <submittedName>
        <fullName evidence="2">Uncharacterized protein</fullName>
    </submittedName>
</protein>
<dbReference type="AlphaFoldDB" id="A0A2H3TRF2"/>
<dbReference type="EMBL" id="FMJY01000009">
    <property type="protein sequence ID" value="SCO91203.1"/>
    <property type="molecule type" value="Genomic_DNA"/>
</dbReference>
<organism evidence="2 3">
    <name type="scientific">Fusarium oxysporum</name>
    <name type="common">Fusarium vascular wilt</name>
    <dbReference type="NCBI Taxonomy" id="5507"/>
    <lineage>
        <taxon>Eukaryota</taxon>
        <taxon>Fungi</taxon>
        <taxon>Dikarya</taxon>
        <taxon>Ascomycota</taxon>
        <taxon>Pezizomycotina</taxon>
        <taxon>Sordariomycetes</taxon>
        <taxon>Hypocreomycetidae</taxon>
        <taxon>Hypocreales</taxon>
        <taxon>Nectriaceae</taxon>
        <taxon>Fusarium</taxon>
        <taxon>Fusarium oxysporum species complex</taxon>
    </lineage>
</organism>